<keyword evidence="2" id="KW-0813">Transport</keyword>
<comment type="similarity">
    <text evidence="1">Belongs to the ABC transporter superfamily.</text>
</comment>
<accession>A0A1G6ZRK9</accession>
<dbReference type="STRING" id="426756.SAMN04488126_10330"/>
<dbReference type="InterPro" id="IPR017871">
    <property type="entry name" value="ABC_transporter-like_CS"/>
</dbReference>
<organism evidence="9 10">
    <name type="scientific">Bhargavaea beijingensis</name>
    <dbReference type="NCBI Taxonomy" id="426756"/>
    <lineage>
        <taxon>Bacteria</taxon>
        <taxon>Bacillati</taxon>
        <taxon>Bacillota</taxon>
        <taxon>Bacilli</taxon>
        <taxon>Bacillales</taxon>
        <taxon>Caryophanaceae</taxon>
        <taxon>Bhargavaea</taxon>
    </lineage>
</organism>
<dbReference type="GO" id="GO:0016887">
    <property type="term" value="F:ATP hydrolysis activity"/>
    <property type="evidence" value="ECO:0007669"/>
    <property type="project" value="InterPro"/>
</dbReference>
<dbReference type="InterPro" id="IPR015860">
    <property type="entry name" value="ABC_transpr_TagH-like"/>
</dbReference>
<dbReference type="PANTHER" id="PTHR46743:SF2">
    <property type="entry name" value="TEICHOIC ACIDS EXPORT ATP-BINDING PROTEIN TAGH"/>
    <property type="match status" value="1"/>
</dbReference>
<dbReference type="InterPro" id="IPR050683">
    <property type="entry name" value="Bact_Polysacc_Export_ATP-bd"/>
</dbReference>
<name>A0A1G6ZRK9_9BACL</name>
<dbReference type="GO" id="GO:0140359">
    <property type="term" value="F:ABC-type transporter activity"/>
    <property type="evidence" value="ECO:0007669"/>
    <property type="project" value="InterPro"/>
</dbReference>
<dbReference type="InterPro" id="IPR003439">
    <property type="entry name" value="ABC_transporter-like_ATP-bd"/>
</dbReference>
<keyword evidence="3" id="KW-1003">Cell membrane</keyword>
<protein>
    <submittedName>
        <fullName evidence="9">Teichoic acid transport system ATP-binding protein</fullName>
    </submittedName>
</protein>
<dbReference type="SUPFAM" id="SSF52540">
    <property type="entry name" value="P-loop containing nucleoside triphosphate hydrolases"/>
    <property type="match status" value="1"/>
</dbReference>
<keyword evidence="5 9" id="KW-0067">ATP-binding</keyword>
<evidence type="ECO:0000256" key="4">
    <source>
        <dbReference type="ARBA" id="ARBA00022741"/>
    </source>
</evidence>
<reference evidence="9 10" key="1">
    <citation type="submission" date="2016-10" db="EMBL/GenBank/DDBJ databases">
        <authorList>
            <person name="de Groot N.N."/>
        </authorList>
    </citation>
    <scope>NUCLEOTIDE SEQUENCE [LARGE SCALE GENOMIC DNA]</scope>
    <source>
        <strain evidence="9 10">CGMCC 1.6762</strain>
    </source>
</reference>
<dbReference type="PROSITE" id="PS50893">
    <property type="entry name" value="ABC_TRANSPORTER_2"/>
    <property type="match status" value="1"/>
</dbReference>
<dbReference type="NCBIfam" id="NF010066">
    <property type="entry name" value="PRK13546.1"/>
    <property type="match status" value="1"/>
</dbReference>
<keyword evidence="4" id="KW-0547">Nucleotide-binding</keyword>
<dbReference type="InterPro" id="IPR027417">
    <property type="entry name" value="P-loop_NTPase"/>
</dbReference>
<dbReference type="AlphaFoldDB" id="A0A1G6ZRK9"/>
<dbReference type="PANTHER" id="PTHR46743">
    <property type="entry name" value="TEICHOIC ACIDS EXPORT ATP-BINDING PROTEIN TAGH"/>
    <property type="match status" value="1"/>
</dbReference>
<dbReference type="Gene3D" id="3.40.50.300">
    <property type="entry name" value="P-loop containing nucleotide triphosphate hydrolases"/>
    <property type="match status" value="1"/>
</dbReference>
<evidence type="ECO:0000259" key="8">
    <source>
        <dbReference type="PROSITE" id="PS50893"/>
    </source>
</evidence>
<dbReference type="GO" id="GO:0005524">
    <property type="term" value="F:ATP binding"/>
    <property type="evidence" value="ECO:0007669"/>
    <property type="project" value="UniProtKB-KW"/>
</dbReference>
<dbReference type="FunFam" id="3.40.50.300:FF:003010">
    <property type="entry name" value="Teichoic acids export ATP-binding protein TagH"/>
    <property type="match status" value="1"/>
</dbReference>
<feature type="domain" description="ABC transporter" evidence="8">
    <location>
        <begin position="28"/>
        <end position="250"/>
    </location>
</feature>
<proteinExistence type="inferred from homology"/>
<evidence type="ECO:0000313" key="9">
    <source>
        <dbReference type="EMBL" id="SDE05170.1"/>
    </source>
</evidence>
<evidence type="ECO:0000256" key="5">
    <source>
        <dbReference type="ARBA" id="ARBA00022840"/>
    </source>
</evidence>
<dbReference type="GO" id="GO:0016020">
    <property type="term" value="C:membrane"/>
    <property type="evidence" value="ECO:0007669"/>
    <property type="project" value="InterPro"/>
</dbReference>
<dbReference type="Pfam" id="PF00005">
    <property type="entry name" value="ABC_tran"/>
    <property type="match status" value="1"/>
</dbReference>
<dbReference type="Proteomes" id="UP000198823">
    <property type="component" value="Unassembled WGS sequence"/>
</dbReference>
<evidence type="ECO:0000313" key="10">
    <source>
        <dbReference type="Proteomes" id="UP000198823"/>
    </source>
</evidence>
<evidence type="ECO:0000256" key="2">
    <source>
        <dbReference type="ARBA" id="ARBA00022448"/>
    </source>
</evidence>
<evidence type="ECO:0000256" key="1">
    <source>
        <dbReference type="ARBA" id="ARBA00005417"/>
    </source>
</evidence>
<dbReference type="SMART" id="SM00382">
    <property type="entry name" value="AAA"/>
    <property type="match status" value="1"/>
</dbReference>
<sequence>MKVGKTMSKAVIVKDVSKRYKLYKKNSERILDLLLPWKDVGEDFYALNGVSLEVEHGEIVGFIGINGSGKSTLSNIIAGIIPPTSGEVIANGSISLIAVNAGLDNNLTGRQNIELKLLMLGFSKAEIDSMEEEIIEFAEIEKFIDQPVKSYSSGMKSRLGFSISVRVNPDILIVDEALSVGDKAFSEKSLAKMMEFKERGKTMFFVSHSLGQMRKFCDRIVWLEYGTIREIGETEEVLKHYDAFMKDYQKMSKKERNRYRDDVLAKLGNTGGNQE</sequence>
<evidence type="ECO:0000256" key="7">
    <source>
        <dbReference type="ARBA" id="ARBA00023136"/>
    </source>
</evidence>
<evidence type="ECO:0000256" key="6">
    <source>
        <dbReference type="ARBA" id="ARBA00022967"/>
    </source>
</evidence>
<dbReference type="EMBL" id="FNAR01000003">
    <property type="protein sequence ID" value="SDE05170.1"/>
    <property type="molecule type" value="Genomic_DNA"/>
</dbReference>
<gene>
    <name evidence="9" type="ORF">SAMN04488126_10330</name>
</gene>
<dbReference type="CDD" id="cd03220">
    <property type="entry name" value="ABC_KpsT_Wzt"/>
    <property type="match status" value="1"/>
</dbReference>
<dbReference type="PROSITE" id="PS00211">
    <property type="entry name" value="ABC_TRANSPORTER_1"/>
    <property type="match status" value="1"/>
</dbReference>
<dbReference type="InterPro" id="IPR003593">
    <property type="entry name" value="AAA+_ATPase"/>
</dbReference>
<keyword evidence="6" id="KW-1278">Translocase</keyword>
<keyword evidence="7" id="KW-0472">Membrane</keyword>
<evidence type="ECO:0000256" key="3">
    <source>
        <dbReference type="ARBA" id="ARBA00022475"/>
    </source>
</evidence>